<dbReference type="Pfam" id="PF10677">
    <property type="entry name" value="DUF2490"/>
    <property type="match status" value="1"/>
</dbReference>
<reference evidence="1 2" key="1">
    <citation type="submission" date="2023-08" db="EMBL/GenBank/DDBJ databases">
        <title>Draft genome sequence of Algoriphagus taiwanensis.</title>
        <authorList>
            <person name="Takatani N."/>
            <person name="Hosokawa M."/>
            <person name="Sawabe T."/>
        </authorList>
    </citation>
    <scope>NUCLEOTIDE SEQUENCE [LARGE SCALE GENOMIC DNA]</scope>
    <source>
        <strain evidence="1 2">JCM 19755</strain>
    </source>
</reference>
<proteinExistence type="predicted"/>
<protein>
    <recommendedName>
        <fullName evidence="3">DUF2490 domain-containing protein</fullName>
    </recommendedName>
</protein>
<dbReference type="RefSeq" id="WP_338228019.1">
    <property type="nucleotide sequence ID" value="NZ_BTPE01000004.1"/>
</dbReference>
<dbReference type="Proteomes" id="UP001307705">
    <property type="component" value="Unassembled WGS sequence"/>
</dbReference>
<accession>A0ABQ6PZA1</accession>
<name>A0ABQ6PZA1_9BACT</name>
<comment type="caution">
    <text evidence="1">The sequence shown here is derived from an EMBL/GenBank/DDBJ whole genome shotgun (WGS) entry which is preliminary data.</text>
</comment>
<keyword evidence="2" id="KW-1185">Reference proteome</keyword>
<evidence type="ECO:0000313" key="2">
    <source>
        <dbReference type="Proteomes" id="UP001307705"/>
    </source>
</evidence>
<evidence type="ECO:0008006" key="3">
    <source>
        <dbReference type="Google" id="ProtNLM"/>
    </source>
</evidence>
<dbReference type="EMBL" id="BTPE01000004">
    <property type="protein sequence ID" value="GMQ33249.1"/>
    <property type="molecule type" value="Genomic_DNA"/>
</dbReference>
<sequence length="250" mass="28610">MKKPGITGILLLLFLSLSFRGFSQEKTNQKALWYGYTFHVPLTNKWYNETEVMERHLVDPLVQSQFFIRTRFHKKISPFLNYGLGGSMFLFHIPTSSDLANFNLPELRPQGELNLHAKVAGISLTNRLRGELRFFQNTNPEYTESEPGFNFTAARIRYRLQAILPLANLKDEKSLKLKIANEIMAMGGGDLEELAFDQNRISADLSFSFSSALSLDLGYVNWHQSKTHGGYLDQHILRTVVKHQLKSAKK</sequence>
<dbReference type="InterPro" id="IPR019619">
    <property type="entry name" value="DUF2490"/>
</dbReference>
<evidence type="ECO:0000313" key="1">
    <source>
        <dbReference type="EMBL" id="GMQ33249.1"/>
    </source>
</evidence>
<gene>
    <name evidence="1" type="ORF">Ataiwa_15210</name>
</gene>
<organism evidence="1 2">
    <name type="scientific">Algoriphagus taiwanensis</name>
    <dbReference type="NCBI Taxonomy" id="1445656"/>
    <lineage>
        <taxon>Bacteria</taxon>
        <taxon>Pseudomonadati</taxon>
        <taxon>Bacteroidota</taxon>
        <taxon>Cytophagia</taxon>
        <taxon>Cytophagales</taxon>
        <taxon>Cyclobacteriaceae</taxon>
        <taxon>Algoriphagus</taxon>
    </lineage>
</organism>